<keyword evidence="2" id="KW-1133">Transmembrane helix</keyword>
<dbReference type="EMBL" id="JAACJM010000003">
    <property type="protein sequence ID" value="KAF5373957.1"/>
    <property type="molecule type" value="Genomic_DNA"/>
</dbReference>
<feature type="compositionally biased region" description="Basic and acidic residues" evidence="1">
    <location>
        <begin position="355"/>
        <end position="365"/>
    </location>
</feature>
<keyword evidence="4" id="KW-1185">Reference proteome</keyword>
<organism evidence="3 4">
    <name type="scientific">Tetrapyrgos nigripes</name>
    <dbReference type="NCBI Taxonomy" id="182062"/>
    <lineage>
        <taxon>Eukaryota</taxon>
        <taxon>Fungi</taxon>
        <taxon>Dikarya</taxon>
        <taxon>Basidiomycota</taxon>
        <taxon>Agaricomycotina</taxon>
        <taxon>Agaricomycetes</taxon>
        <taxon>Agaricomycetidae</taxon>
        <taxon>Agaricales</taxon>
        <taxon>Marasmiineae</taxon>
        <taxon>Marasmiaceae</taxon>
        <taxon>Tetrapyrgos</taxon>
    </lineage>
</organism>
<feature type="transmembrane region" description="Helical" evidence="2">
    <location>
        <begin position="43"/>
        <end position="65"/>
    </location>
</feature>
<evidence type="ECO:0000256" key="2">
    <source>
        <dbReference type="SAM" id="Phobius"/>
    </source>
</evidence>
<dbReference type="Proteomes" id="UP000559256">
    <property type="component" value="Unassembled WGS sequence"/>
</dbReference>
<feature type="transmembrane region" description="Helical" evidence="2">
    <location>
        <begin position="147"/>
        <end position="171"/>
    </location>
</feature>
<feature type="region of interest" description="Disordered" evidence="1">
    <location>
        <begin position="1"/>
        <end position="21"/>
    </location>
</feature>
<reference evidence="3 4" key="1">
    <citation type="journal article" date="2020" name="ISME J.">
        <title>Uncovering the hidden diversity of litter-decomposition mechanisms in mushroom-forming fungi.</title>
        <authorList>
            <person name="Floudas D."/>
            <person name="Bentzer J."/>
            <person name="Ahren D."/>
            <person name="Johansson T."/>
            <person name="Persson P."/>
            <person name="Tunlid A."/>
        </authorList>
    </citation>
    <scope>NUCLEOTIDE SEQUENCE [LARGE SCALE GENOMIC DNA]</scope>
    <source>
        <strain evidence="3 4">CBS 291.85</strain>
    </source>
</reference>
<comment type="caution">
    <text evidence="3">The sequence shown here is derived from an EMBL/GenBank/DDBJ whole genome shotgun (WGS) entry which is preliminary data.</text>
</comment>
<protein>
    <submittedName>
        <fullName evidence="3">Uncharacterized protein</fullName>
    </submittedName>
</protein>
<dbReference type="AlphaFoldDB" id="A0A8H5LY81"/>
<feature type="region of interest" description="Disordered" evidence="1">
    <location>
        <begin position="316"/>
        <end position="389"/>
    </location>
</feature>
<feature type="transmembrane region" description="Helical" evidence="2">
    <location>
        <begin position="119"/>
        <end position="141"/>
    </location>
</feature>
<accession>A0A8H5LY81</accession>
<evidence type="ECO:0000256" key="1">
    <source>
        <dbReference type="SAM" id="MobiDB-lite"/>
    </source>
</evidence>
<evidence type="ECO:0000313" key="4">
    <source>
        <dbReference type="Proteomes" id="UP000559256"/>
    </source>
</evidence>
<dbReference type="PANTHER" id="PTHR42024">
    <property type="entry name" value="AMINO ACID PERMEASE_ SLC12A DOMAIN-CONTAINING PROTEIN"/>
    <property type="match status" value="1"/>
</dbReference>
<evidence type="ECO:0000313" key="3">
    <source>
        <dbReference type="EMBL" id="KAF5373957.1"/>
    </source>
</evidence>
<name>A0A8H5LY81_9AGAR</name>
<dbReference type="OrthoDB" id="4838853at2759"/>
<feature type="compositionally biased region" description="Basic and acidic residues" evidence="1">
    <location>
        <begin position="376"/>
        <end position="389"/>
    </location>
</feature>
<feature type="transmembrane region" description="Helical" evidence="2">
    <location>
        <begin position="272"/>
        <end position="295"/>
    </location>
</feature>
<gene>
    <name evidence="3" type="ORF">D9758_000711</name>
</gene>
<feature type="transmembrane region" description="Helical" evidence="2">
    <location>
        <begin position="247"/>
        <end position="266"/>
    </location>
</feature>
<dbReference type="PANTHER" id="PTHR42024:SF1">
    <property type="entry name" value="AMINO ACID PERMEASE_ SLC12A DOMAIN-CONTAINING PROTEIN"/>
    <property type="match status" value="1"/>
</dbReference>
<feature type="compositionally biased region" description="Low complexity" evidence="1">
    <location>
        <begin position="1"/>
        <end position="18"/>
    </location>
</feature>
<keyword evidence="2" id="KW-0472">Membrane</keyword>
<feature type="compositionally biased region" description="Basic and acidic residues" evidence="1">
    <location>
        <begin position="316"/>
        <end position="343"/>
    </location>
</feature>
<keyword evidence="2" id="KW-0812">Transmembrane</keyword>
<proteinExistence type="predicted"/>
<sequence>MSPLSPSPSSSTSTTTPSRTAEMANSKSLALPDLHFTYRWSYISLYVAFLIFCNVFIPCLLFYLLESLTPITTKELIGISSAALGLSSCFDAPFRLIRLVRHRSEFGPLGSDVWWHLDFVMWTYTFALLVFAFPLAIAPAIAFYNFFLMSTMMLVGPIGVVFLFSLITSYFKYPIPIRCSSEPRGTIMKPAAFYCLEDVAAVDFKHGRAFRKRVHESILVHASFVIFDVPGYAQSPPFRQLMMEETVYWIFMAAVYCGITAAVTWATPLNFAFGWVLGQFFMWIFVSAFGCYFLARRGLARERAWWAARGTDLKLDKEGPGGIEEQRRQEQHARAHRDSRDGDSTVVEHGPTVPRNEKEKEKSNASHESSANNNDLNEKEKQERIENRD</sequence>